<keyword evidence="7" id="KW-1185">Reference proteome</keyword>
<evidence type="ECO:0000313" key="7">
    <source>
        <dbReference type="Proteomes" id="UP000184267"/>
    </source>
</evidence>
<dbReference type="Proteomes" id="UP000184267">
    <property type="component" value="Unassembled WGS sequence"/>
</dbReference>
<comment type="cofactor">
    <cofactor evidence="1">
        <name>Zn(2+)</name>
        <dbReference type="ChEBI" id="CHEBI:29105"/>
    </cofactor>
</comment>
<organism evidence="6 7">
    <name type="scientific">Trametes pubescens</name>
    <name type="common">White-rot fungus</name>
    <dbReference type="NCBI Taxonomy" id="154538"/>
    <lineage>
        <taxon>Eukaryota</taxon>
        <taxon>Fungi</taxon>
        <taxon>Dikarya</taxon>
        <taxon>Basidiomycota</taxon>
        <taxon>Agaricomycotina</taxon>
        <taxon>Agaricomycetes</taxon>
        <taxon>Polyporales</taxon>
        <taxon>Polyporaceae</taxon>
        <taxon>Trametes</taxon>
    </lineage>
</organism>
<dbReference type="SUPFAM" id="SSF50129">
    <property type="entry name" value="GroES-like"/>
    <property type="match status" value="1"/>
</dbReference>
<dbReference type="EMBL" id="MNAD01000280">
    <property type="protein sequence ID" value="OJT14512.1"/>
    <property type="molecule type" value="Genomic_DNA"/>
</dbReference>
<proteinExistence type="predicted"/>
<dbReference type="OrthoDB" id="1879366at2759"/>
<dbReference type="Pfam" id="PF00107">
    <property type="entry name" value="ADH_zinc_N"/>
    <property type="match status" value="1"/>
</dbReference>
<dbReference type="InterPro" id="IPR013149">
    <property type="entry name" value="ADH-like_C"/>
</dbReference>
<gene>
    <name evidence="6" type="ORF">TRAPUB_8915</name>
</gene>
<dbReference type="SUPFAM" id="SSF51735">
    <property type="entry name" value="NAD(P)-binding Rossmann-fold domains"/>
    <property type="match status" value="1"/>
</dbReference>
<dbReference type="STRING" id="154538.A0A1M2W424"/>
<dbReference type="PANTHER" id="PTHR42940:SF8">
    <property type="entry name" value="VACUOLAR PROTEIN SORTING-ASSOCIATED PROTEIN 11"/>
    <property type="match status" value="1"/>
</dbReference>
<dbReference type="GO" id="GO:0046872">
    <property type="term" value="F:metal ion binding"/>
    <property type="evidence" value="ECO:0007669"/>
    <property type="project" value="UniProtKB-KW"/>
</dbReference>
<evidence type="ECO:0000259" key="5">
    <source>
        <dbReference type="Pfam" id="PF00107"/>
    </source>
</evidence>
<reference evidence="6 7" key="1">
    <citation type="submission" date="2016-10" db="EMBL/GenBank/DDBJ databases">
        <title>Genome sequence of the basidiomycete white-rot fungus Trametes pubescens.</title>
        <authorList>
            <person name="Makela M.R."/>
            <person name="Granchi Z."/>
            <person name="Peng M."/>
            <person name="De Vries R.P."/>
            <person name="Grigoriev I."/>
            <person name="Riley R."/>
            <person name="Hilden K."/>
        </authorList>
    </citation>
    <scope>NUCLEOTIDE SEQUENCE [LARGE SCALE GENOMIC DNA]</scope>
    <source>
        <strain evidence="6 7">FBCC735</strain>
    </source>
</reference>
<keyword evidence="4" id="KW-0560">Oxidoreductase</keyword>
<evidence type="ECO:0000256" key="2">
    <source>
        <dbReference type="ARBA" id="ARBA00022723"/>
    </source>
</evidence>
<evidence type="ECO:0000256" key="3">
    <source>
        <dbReference type="ARBA" id="ARBA00022833"/>
    </source>
</evidence>
<keyword evidence="2" id="KW-0479">Metal-binding</keyword>
<dbReference type="Gene3D" id="3.40.50.720">
    <property type="entry name" value="NAD(P)-binding Rossmann-like Domain"/>
    <property type="match status" value="1"/>
</dbReference>
<comment type="caution">
    <text evidence="6">The sequence shown here is derived from an EMBL/GenBank/DDBJ whole genome shotgun (WGS) entry which is preliminary data.</text>
</comment>
<evidence type="ECO:0000313" key="6">
    <source>
        <dbReference type="EMBL" id="OJT14512.1"/>
    </source>
</evidence>
<dbReference type="PANTHER" id="PTHR42940">
    <property type="entry name" value="ALCOHOL DEHYDROGENASE 1-RELATED"/>
    <property type="match status" value="1"/>
</dbReference>
<name>A0A1M2W424_TRAPU</name>
<feature type="domain" description="Alcohol dehydrogenase-like C-terminal" evidence="5">
    <location>
        <begin position="72"/>
        <end position="197"/>
    </location>
</feature>
<sequence>MLGIGADGNWAEYVVARACTVVPVPGNDPKHPRLHPAAVATSTDAVLTPWHALKRVARVQPGQTVLIIGCGGLGSNAIQIAKHALEAGVVIAADIRQDSLALARKLGADYAVPPAELKVLRDEKGLVIDVVVDVVGIQASMDGAVELVKTGGTVVLIGQGQGTVSISPLAMGVKQVAVLGTFGGDYQDLEECLQAIEQGKVVPEVEERALDDCVQVVEELAAGRVRGRIALIPS</sequence>
<dbReference type="GO" id="GO:0016491">
    <property type="term" value="F:oxidoreductase activity"/>
    <property type="evidence" value="ECO:0007669"/>
    <property type="project" value="UniProtKB-KW"/>
</dbReference>
<protein>
    <submittedName>
        <fullName evidence="6">Alcohol dehydrogenase</fullName>
    </submittedName>
</protein>
<dbReference type="AlphaFoldDB" id="A0A1M2W424"/>
<dbReference type="OMA" id="CRSDLDM"/>
<evidence type="ECO:0000256" key="1">
    <source>
        <dbReference type="ARBA" id="ARBA00001947"/>
    </source>
</evidence>
<dbReference type="Gene3D" id="3.90.180.10">
    <property type="entry name" value="Medium-chain alcohol dehydrogenases, catalytic domain"/>
    <property type="match status" value="1"/>
</dbReference>
<dbReference type="InterPro" id="IPR036291">
    <property type="entry name" value="NAD(P)-bd_dom_sf"/>
</dbReference>
<dbReference type="InterPro" id="IPR011032">
    <property type="entry name" value="GroES-like_sf"/>
</dbReference>
<keyword evidence="3" id="KW-0862">Zinc</keyword>
<evidence type="ECO:0000256" key="4">
    <source>
        <dbReference type="ARBA" id="ARBA00023002"/>
    </source>
</evidence>
<accession>A0A1M2W424</accession>